<protein>
    <submittedName>
        <fullName evidence="2">Uncharacterized protein</fullName>
    </submittedName>
</protein>
<dbReference type="EMBL" id="RRCF01000001">
    <property type="protein sequence ID" value="RRJ22559.1"/>
    <property type="molecule type" value="Genomic_DNA"/>
</dbReference>
<keyword evidence="1" id="KW-1133">Transmembrane helix</keyword>
<dbReference type="Proteomes" id="UP000276260">
    <property type="component" value="Unassembled WGS sequence"/>
</dbReference>
<accession>A0A3P3QPZ3</accession>
<keyword evidence="1" id="KW-0812">Transmembrane</keyword>
<evidence type="ECO:0000313" key="3">
    <source>
        <dbReference type="Proteomes" id="UP000276260"/>
    </source>
</evidence>
<reference evidence="2 3" key="1">
    <citation type="submission" date="2018-11" db="EMBL/GenBank/DDBJ databases">
        <title>Draft genome analysis of Rheinheimera mesophila isolated from an industrial waste site.</title>
        <authorList>
            <person name="Yu Q."/>
            <person name="Qi Y."/>
            <person name="Zhang H."/>
            <person name="Lu Y."/>
            <person name="Pu J."/>
        </authorList>
    </citation>
    <scope>NUCLEOTIDE SEQUENCE [LARGE SCALE GENOMIC DNA]</scope>
    <source>
        <strain evidence="2 3">IITR13</strain>
    </source>
</reference>
<keyword evidence="1" id="KW-0472">Membrane</keyword>
<organism evidence="2 3">
    <name type="scientific">Rheinheimera mesophila</name>
    <dbReference type="NCBI Taxonomy" id="1547515"/>
    <lineage>
        <taxon>Bacteria</taxon>
        <taxon>Pseudomonadati</taxon>
        <taxon>Pseudomonadota</taxon>
        <taxon>Gammaproteobacteria</taxon>
        <taxon>Chromatiales</taxon>
        <taxon>Chromatiaceae</taxon>
        <taxon>Rheinheimera</taxon>
    </lineage>
</organism>
<sequence length="168" mass="19835">MWGDVQNILMSISSVTWVSYLVAAVITYTVVANVSYRISVSVWLISDLVKVVVTPAMYSLSELSREMTRLIWYPSFMLMSLISIYFMYVLHQKFNLEPEGESKQLFWVIFLLLFMNFVRFFDRVIFNFDLTTELYKYGIPALKIWVAIAIFQHIWSIWKREQGELKIG</sequence>
<gene>
    <name evidence="2" type="ORF">EIK76_00285</name>
</gene>
<dbReference type="RefSeq" id="WP_046521153.1">
    <property type="nucleotide sequence ID" value="NZ_LAVS01000090.1"/>
</dbReference>
<dbReference type="AlphaFoldDB" id="A0A3P3QPZ3"/>
<feature type="transmembrane region" description="Helical" evidence="1">
    <location>
        <begin position="134"/>
        <end position="155"/>
    </location>
</feature>
<proteinExistence type="predicted"/>
<keyword evidence="3" id="KW-1185">Reference proteome</keyword>
<feature type="transmembrane region" description="Helical" evidence="1">
    <location>
        <begin position="105"/>
        <end position="122"/>
    </location>
</feature>
<evidence type="ECO:0000313" key="2">
    <source>
        <dbReference type="EMBL" id="RRJ22559.1"/>
    </source>
</evidence>
<feature type="transmembrane region" description="Helical" evidence="1">
    <location>
        <begin position="70"/>
        <end position="90"/>
    </location>
</feature>
<comment type="caution">
    <text evidence="2">The sequence shown here is derived from an EMBL/GenBank/DDBJ whole genome shotgun (WGS) entry which is preliminary data.</text>
</comment>
<feature type="transmembrane region" description="Helical" evidence="1">
    <location>
        <begin position="12"/>
        <end position="32"/>
    </location>
</feature>
<evidence type="ECO:0000256" key="1">
    <source>
        <dbReference type="SAM" id="Phobius"/>
    </source>
</evidence>
<name>A0A3P3QPZ3_9GAMM</name>